<organism evidence="1 2">
    <name type="scientific">Sesamum alatum</name>
    <dbReference type="NCBI Taxonomy" id="300844"/>
    <lineage>
        <taxon>Eukaryota</taxon>
        <taxon>Viridiplantae</taxon>
        <taxon>Streptophyta</taxon>
        <taxon>Embryophyta</taxon>
        <taxon>Tracheophyta</taxon>
        <taxon>Spermatophyta</taxon>
        <taxon>Magnoliopsida</taxon>
        <taxon>eudicotyledons</taxon>
        <taxon>Gunneridae</taxon>
        <taxon>Pentapetalae</taxon>
        <taxon>asterids</taxon>
        <taxon>lamiids</taxon>
        <taxon>Lamiales</taxon>
        <taxon>Pedaliaceae</taxon>
        <taxon>Sesamum</taxon>
    </lineage>
</organism>
<keyword evidence="2" id="KW-1185">Reference proteome</keyword>
<dbReference type="Proteomes" id="UP001293254">
    <property type="component" value="Unassembled WGS sequence"/>
</dbReference>
<name>A0AAE2CAK3_9LAMI</name>
<accession>A0AAE2CAK3</accession>
<protein>
    <submittedName>
        <fullName evidence="1">Uncharacterized protein</fullName>
    </submittedName>
</protein>
<comment type="caution">
    <text evidence="1">The sequence shown here is derived from an EMBL/GenBank/DDBJ whole genome shotgun (WGS) entry which is preliminary data.</text>
</comment>
<reference evidence="1" key="1">
    <citation type="submission" date="2020-06" db="EMBL/GenBank/DDBJ databases">
        <authorList>
            <person name="Li T."/>
            <person name="Hu X."/>
            <person name="Zhang T."/>
            <person name="Song X."/>
            <person name="Zhang H."/>
            <person name="Dai N."/>
            <person name="Sheng W."/>
            <person name="Hou X."/>
            <person name="Wei L."/>
        </authorList>
    </citation>
    <scope>NUCLEOTIDE SEQUENCE</scope>
    <source>
        <strain evidence="1">3651</strain>
        <tissue evidence="1">Leaf</tissue>
    </source>
</reference>
<proteinExistence type="predicted"/>
<evidence type="ECO:0000313" key="1">
    <source>
        <dbReference type="EMBL" id="KAK4415144.1"/>
    </source>
</evidence>
<dbReference type="EMBL" id="JACGWO010000011">
    <property type="protein sequence ID" value="KAK4415144.1"/>
    <property type="molecule type" value="Genomic_DNA"/>
</dbReference>
<reference evidence="1" key="2">
    <citation type="journal article" date="2024" name="Plant">
        <title>Genomic evolution and insights into agronomic trait innovations of Sesamum species.</title>
        <authorList>
            <person name="Miao H."/>
            <person name="Wang L."/>
            <person name="Qu L."/>
            <person name="Liu H."/>
            <person name="Sun Y."/>
            <person name="Le M."/>
            <person name="Wang Q."/>
            <person name="Wei S."/>
            <person name="Zheng Y."/>
            <person name="Lin W."/>
            <person name="Duan Y."/>
            <person name="Cao H."/>
            <person name="Xiong S."/>
            <person name="Wang X."/>
            <person name="Wei L."/>
            <person name="Li C."/>
            <person name="Ma Q."/>
            <person name="Ju M."/>
            <person name="Zhao R."/>
            <person name="Li G."/>
            <person name="Mu C."/>
            <person name="Tian Q."/>
            <person name="Mei H."/>
            <person name="Zhang T."/>
            <person name="Gao T."/>
            <person name="Zhang H."/>
        </authorList>
    </citation>
    <scope>NUCLEOTIDE SEQUENCE</scope>
    <source>
        <strain evidence="1">3651</strain>
    </source>
</reference>
<evidence type="ECO:0000313" key="2">
    <source>
        <dbReference type="Proteomes" id="UP001293254"/>
    </source>
</evidence>
<gene>
    <name evidence="1" type="ORF">Salat_2621600</name>
</gene>
<sequence>MKPGSQSPIVKAQSSFRFRFLFKVTTNPLFIECRVISPSCDDDDRHNFDEFSAVEYYHDSLMKNRHYLAKQMPPQSPCVNKEWWQSFSILNATASTVMPYITCHYRFWVAPIEY</sequence>
<dbReference type="AlphaFoldDB" id="A0AAE2CAK3"/>